<organism evidence="1 2">
    <name type="scientific">Lactococcus lactis</name>
    <dbReference type="NCBI Taxonomy" id="1358"/>
    <lineage>
        <taxon>Bacteria</taxon>
        <taxon>Bacillati</taxon>
        <taxon>Bacillota</taxon>
        <taxon>Bacilli</taxon>
        <taxon>Lactobacillales</taxon>
        <taxon>Streptococcaceae</taxon>
        <taxon>Lactococcus</taxon>
    </lineage>
</organism>
<sequence>MSRILNVLTQSDENYALVGLTGIASILENNKAMEEINIFYLCVGIEEKTKLKMQNFVKKYKNAKLVLIDAAPYIKELKSLGVSEWKGLIVTWCKLLAIDDLPIETDRVLYLNPHSIVNDDLDYLVNLDLTGYVMGNIYDTIPHGHLNNINFDYNDSYFNCGIMLVNYSLWKQENIGLFVREKLKEKSDYRIVDQDFCNIHFKDRIKLLPFEYYVFDMIYAYKDRKNFLAANNLLNKPYYYSLEEQMSGYYSAKIIYSTFRAAGFPWQKDSLSPTRYLWEKYMKLIEWNEAERPKAKKGLTYYAYKVLPNKLIPRINYYILNRKFKKERYN</sequence>
<dbReference type="RefSeq" id="WP_017864033.1">
    <property type="nucleotide sequence ID" value="NZ_CP059049.1"/>
</dbReference>
<gene>
    <name evidence="1" type="ORF">RZO31_08135</name>
</gene>
<evidence type="ECO:0000313" key="1">
    <source>
        <dbReference type="EMBL" id="MDV2632845.1"/>
    </source>
</evidence>
<dbReference type="Pfam" id="PF01501">
    <property type="entry name" value="Glyco_transf_8"/>
    <property type="match status" value="1"/>
</dbReference>
<dbReference type="EMBL" id="JAWHVL010000019">
    <property type="protein sequence ID" value="MDV2632845.1"/>
    <property type="molecule type" value="Genomic_DNA"/>
</dbReference>
<dbReference type="GO" id="GO:0016757">
    <property type="term" value="F:glycosyltransferase activity"/>
    <property type="evidence" value="ECO:0007669"/>
    <property type="project" value="InterPro"/>
</dbReference>
<dbReference type="SUPFAM" id="SSF53448">
    <property type="entry name" value="Nucleotide-diphospho-sugar transferases"/>
    <property type="match status" value="1"/>
</dbReference>
<dbReference type="InterPro" id="IPR029044">
    <property type="entry name" value="Nucleotide-diphossugar_trans"/>
</dbReference>
<dbReference type="InterPro" id="IPR002495">
    <property type="entry name" value="Glyco_trans_8"/>
</dbReference>
<dbReference type="Gene3D" id="3.90.550.10">
    <property type="entry name" value="Spore Coat Polysaccharide Biosynthesis Protein SpsA, Chain A"/>
    <property type="match status" value="1"/>
</dbReference>
<evidence type="ECO:0000313" key="2">
    <source>
        <dbReference type="Proteomes" id="UP001186047"/>
    </source>
</evidence>
<dbReference type="AlphaFoldDB" id="A0AAE4NR25"/>
<name>A0AAE4NR25_9LACT</name>
<comment type="caution">
    <text evidence="1">The sequence shown here is derived from an EMBL/GenBank/DDBJ whole genome shotgun (WGS) entry which is preliminary data.</text>
</comment>
<reference evidence="1" key="1">
    <citation type="submission" date="2023-10" db="EMBL/GenBank/DDBJ databases">
        <title>Production of high quality cheese from raw caw milk (raw cheese).</title>
        <authorList>
            <person name="Samouris G."/>
        </authorList>
    </citation>
    <scope>NUCLEOTIDE SEQUENCE</scope>
    <source>
        <strain evidence="1">M17-3</strain>
    </source>
</reference>
<dbReference type="Proteomes" id="UP001186047">
    <property type="component" value="Unassembled WGS sequence"/>
</dbReference>
<accession>A0AAE4NR25</accession>
<protein>
    <submittedName>
        <fullName evidence="1">Glycosyltransferase</fullName>
    </submittedName>
</protein>
<proteinExistence type="predicted"/>